<evidence type="ECO:0000313" key="2">
    <source>
        <dbReference type="Proteomes" id="UP000034664"/>
    </source>
</evidence>
<organism evidence="1 2">
    <name type="scientific">Candidatus Roizmanbacteria bacterium GW2011_GWB1_40_7</name>
    <dbReference type="NCBI Taxonomy" id="1618482"/>
    <lineage>
        <taxon>Bacteria</taxon>
        <taxon>Candidatus Roizmaniibacteriota</taxon>
    </lineage>
</organism>
<dbReference type="AlphaFoldDB" id="A0A0G0VJ79"/>
<evidence type="ECO:0000313" key="1">
    <source>
        <dbReference type="EMBL" id="KKR72045.1"/>
    </source>
</evidence>
<sequence>METGVFGKHEPLDQSTLAIDAEVGGIEEFDFSVFHKNPRGCALATLREAYEKLCRINDPLFAEAIGLNLDELTSLLPLEDEEVEALPSIPFTIGVSDDGILFLDEELQKSEQPEDSILVSYLVDHCNALQTLAAAEEIAPEIDEEPGGSCILHGVNLRILSEKFRENINTKMLSDGQLRIGPALAIARTLGYTFPSEQLANLTDKYFHLPFKDGHSYITPEELACAVALFEARRNGGISKQDIKFVEAFLSRKPLS</sequence>
<reference evidence="1 2" key="1">
    <citation type="journal article" date="2015" name="Nature">
        <title>rRNA introns, odd ribosomes, and small enigmatic genomes across a large radiation of phyla.</title>
        <authorList>
            <person name="Brown C.T."/>
            <person name="Hug L.A."/>
            <person name="Thomas B.C."/>
            <person name="Sharon I."/>
            <person name="Castelle C.J."/>
            <person name="Singh A."/>
            <person name="Wilkins M.J."/>
            <person name="Williams K.H."/>
            <person name="Banfield J.F."/>
        </authorList>
    </citation>
    <scope>NUCLEOTIDE SEQUENCE [LARGE SCALE GENOMIC DNA]</scope>
</reference>
<accession>A0A0G0VJ79</accession>
<comment type="caution">
    <text evidence="1">The sequence shown here is derived from an EMBL/GenBank/DDBJ whole genome shotgun (WGS) entry which is preliminary data.</text>
</comment>
<dbReference type="Proteomes" id="UP000034664">
    <property type="component" value="Unassembled WGS sequence"/>
</dbReference>
<protein>
    <submittedName>
        <fullName evidence="1">Uncharacterized protein</fullName>
    </submittedName>
</protein>
<gene>
    <name evidence="1" type="ORF">UU14_C0013G0019</name>
</gene>
<proteinExistence type="predicted"/>
<name>A0A0G0VJ79_9BACT</name>
<dbReference type="EMBL" id="LBZM01000013">
    <property type="protein sequence ID" value="KKR72045.1"/>
    <property type="molecule type" value="Genomic_DNA"/>
</dbReference>